<dbReference type="EMBL" id="BAAAFZ010000047">
    <property type="protein sequence ID" value="GAA0589899.1"/>
    <property type="molecule type" value="Genomic_DNA"/>
</dbReference>
<gene>
    <name evidence="2" type="ORF">GCM10009416_30550</name>
</gene>
<keyword evidence="3" id="KW-1185">Reference proteome</keyword>
<evidence type="ECO:0000313" key="2">
    <source>
        <dbReference type="EMBL" id="GAA0589899.1"/>
    </source>
</evidence>
<evidence type="ECO:0000313" key="3">
    <source>
        <dbReference type="Proteomes" id="UP001501588"/>
    </source>
</evidence>
<name>A0ABN1FG56_9PROT</name>
<accession>A0ABN1FG56</accession>
<organism evidence="2 3">
    <name type="scientific">Craurococcus roseus</name>
    <dbReference type="NCBI Taxonomy" id="77585"/>
    <lineage>
        <taxon>Bacteria</taxon>
        <taxon>Pseudomonadati</taxon>
        <taxon>Pseudomonadota</taxon>
        <taxon>Alphaproteobacteria</taxon>
        <taxon>Acetobacterales</taxon>
        <taxon>Acetobacteraceae</taxon>
        <taxon>Craurococcus</taxon>
    </lineage>
</organism>
<proteinExistence type="predicted"/>
<sequence length="147" mass="15571">MPRLRPARAGVRGRAGRKHLNPTAPAPGGAPRPAEDNRMASLTIEQFRDAKRRGFPGWETALVPGHEGAAPYVDPIDARYGAPSFPFGADPASACAALERWCAENFAGGHFLVAGAFGGFVYCELDADAARLRRLYAARASGAHRGA</sequence>
<comment type="caution">
    <text evidence="2">The sequence shown here is derived from an EMBL/GenBank/DDBJ whole genome shotgun (WGS) entry which is preliminary data.</text>
</comment>
<protein>
    <submittedName>
        <fullName evidence="2">Uncharacterized protein</fullName>
    </submittedName>
</protein>
<feature type="compositionally biased region" description="Low complexity" evidence="1">
    <location>
        <begin position="1"/>
        <end position="12"/>
    </location>
</feature>
<reference evidence="2 3" key="1">
    <citation type="journal article" date="2019" name="Int. J. Syst. Evol. Microbiol.">
        <title>The Global Catalogue of Microorganisms (GCM) 10K type strain sequencing project: providing services to taxonomists for standard genome sequencing and annotation.</title>
        <authorList>
            <consortium name="The Broad Institute Genomics Platform"/>
            <consortium name="The Broad Institute Genome Sequencing Center for Infectious Disease"/>
            <person name="Wu L."/>
            <person name="Ma J."/>
        </authorList>
    </citation>
    <scope>NUCLEOTIDE SEQUENCE [LARGE SCALE GENOMIC DNA]</scope>
    <source>
        <strain evidence="2 3">JCM 9933</strain>
    </source>
</reference>
<feature type="region of interest" description="Disordered" evidence="1">
    <location>
        <begin position="1"/>
        <end position="38"/>
    </location>
</feature>
<dbReference type="Proteomes" id="UP001501588">
    <property type="component" value="Unassembled WGS sequence"/>
</dbReference>
<evidence type="ECO:0000256" key="1">
    <source>
        <dbReference type="SAM" id="MobiDB-lite"/>
    </source>
</evidence>